<dbReference type="Proteomes" id="UP001253193">
    <property type="component" value="Unassembled WGS sequence"/>
</dbReference>
<comment type="caution">
    <text evidence="1">The sequence shown here is derived from an EMBL/GenBank/DDBJ whole genome shotgun (WGS) entry which is preliminary data.</text>
</comment>
<protein>
    <submittedName>
        <fullName evidence="1">Uncharacterized protein</fullName>
    </submittedName>
</protein>
<evidence type="ECO:0000313" key="2">
    <source>
        <dbReference type="Proteomes" id="UP001253193"/>
    </source>
</evidence>
<sequence length="92" mass="10591">MSRNLSELRCPECKKQNILHIDEIWDGNILRFEVERGKVAEQGIIGDCGAPVRLIATCGDCMHEWVIRGAKQIIEIEAERFVQFLHRNENAE</sequence>
<dbReference type="EMBL" id="JAUHGG010000003">
    <property type="protein sequence ID" value="MDS1821060.1"/>
    <property type="molecule type" value="Genomic_DNA"/>
</dbReference>
<evidence type="ECO:0000313" key="1">
    <source>
        <dbReference type="EMBL" id="MDS1821060.1"/>
    </source>
</evidence>
<name>A0AAW8PZ21_VIBPH</name>
<organism evidence="1 2">
    <name type="scientific">Vibrio parahaemolyticus</name>
    <dbReference type="NCBI Taxonomy" id="670"/>
    <lineage>
        <taxon>Bacteria</taxon>
        <taxon>Pseudomonadati</taxon>
        <taxon>Pseudomonadota</taxon>
        <taxon>Gammaproteobacteria</taxon>
        <taxon>Vibrionales</taxon>
        <taxon>Vibrionaceae</taxon>
        <taxon>Vibrio</taxon>
    </lineage>
</organism>
<reference evidence="1" key="1">
    <citation type="submission" date="2023-06" db="EMBL/GenBank/DDBJ databases">
        <title>Genomic Diversity of Vibrio spp. and Metagenomic Analysis of Pathogens in Florida Gulf Coastal Waters Following Hurricane Ian.</title>
        <authorList>
            <person name="Brumfield K.D."/>
        </authorList>
    </citation>
    <scope>NUCLEOTIDE SEQUENCE</scope>
    <source>
        <strain evidence="1">WBS2B-138</strain>
    </source>
</reference>
<proteinExistence type="predicted"/>
<dbReference type="RefSeq" id="WP_311019869.1">
    <property type="nucleotide sequence ID" value="NZ_JAUHGG010000003.1"/>
</dbReference>
<accession>A0AAW8PZ21</accession>
<gene>
    <name evidence="1" type="ORF">QX249_10350</name>
</gene>
<dbReference type="AlphaFoldDB" id="A0AAW8PZ21"/>